<evidence type="ECO:0000259" key="5">
    <source>
        <dbReference type="Pfam" id="PF02797"/>
    </source>
</evidence>
<dbReference type="Pfam" id="PF00195">
    <property type="entry name" value="Chal_sti_synt_N"/>
    <property type="match status" value="1"/>
</dbReference>
<feature type="active site" description="Acyl-thioester intermediate" evidence="2">
    <location>
        <position position="156"/>
    </location>
</feature>
<dbReference type="EMBL" id="MN906939">
    <property type="protein sequence ID" value="QOU08773.1"/>
    <property type="molecule type" value="mRNA"/>
</dbReference>
<dbReference type="InterPro" id="IPR001099">
    <property type="entry name" value="Chalcone/stilbene_synt_N"/>
</dbReference>
<keyword evidence="3" id="KW-0012">Acyltransferase</keyword>
<accession>A0A7S6PSB4</accession>
<feature type="domain" description="Chalcone/stilbene synthase C-terminal" evidence="5">
    <location>
        <begin position="231"/>
        <end position="379"/>
    </location>
</feature>
<dbReference type="Gene3D" id="3.40.47.10">
    <property type="match status" value="2"/>
</dbReference>
<proteinExistence type="evidence at transcript level"/>
<dbReference type="InterPro" id="IPR012328">
    <property type="entry name" value="Chalcone/stilbene_synt_C"/>
</dbReference>
<sequence length="391" mass="42676">MDCNMEGSVANILSIGTANPPNCIYQQDYPDMYFKITQSDHLVDLKNKFKRICEKSTIKKRYMDVAEDIKQIPNMGIYKAASLDARQEILVTKVPKLGETAALKAIREWGQPISSVTHLIFCTSSGLNMPGADYELTKLLGLQLSVKRYMIYQNGCYAGALALSLAKDIAENNIGSRVLVVCSENMTVCFHAPSQTHLDILVGSAIFGDGAAAIIVGANPNPIKEHPLFALVSTSQTIIPESEDGIVGHTREMGLSYYLSRRVPNLIADNIVECLTETLAPFGITDYNSVFYIVHPGGPTVLSGLEERLGLKKEKLRASRHVLSEYGNMWSPNVLFILDEMRKKSVAEGNTTTGEGLEMGVLFGFGPGLTIHTILLRSIAIASSNSSPSIK</sequence>
<dbReference type="SUPFAM" id="SSF53901">
    <property type="entry name" value="Thiolase-like"/>
    <property type="match status" value="2"/>
</dbReference>
<organism evidence="6">
    <name type="scientific">Triadica sebifera</name>
    <name type="common">Chinese tallow tree</name>
    <name type="synonym">Sapium sebiferum</name>
    <dbReference type="NCBI Taxonomy" id="139772"/>
    <lineage>
        <taxon>Eukaryota</taxon>
        <taxon>Viridiplantae</taxon>
        <taxon>Streptophyta</taxon>
        <taxon>Embryophyta</taxon>
        <taxon>Tracheophyta</taxon>
        <taxon>Spermatophyta</taxon>
        <taxon>Magnoliopsida</taxon>
        <taxon>eudicotyledons</taxon>
        <taxon>Gunneridae</taxon>
        <taxon>Pentapetalae</taxon>
        <taxon>rosids</taxon>
        <taxon>fabids</taxon>
        <taxon>Malpighiales</taxon>
        <taxon>Euphorbiaceae</taxon>
        <taxon>Euphorbioideae</taxon>
        <taxon>Hippomaneae</taxon>
        <taxon>Triadica</taxon>
    </lineage>
</organism>
<feature type="domain" description="Chalcone/stilbene synthase N-terminal" evidence="4">
    <location>
        <begin position="9"/>
        <end position="220"/>
    </location>
</feature>
<evidence type="ECO:0000313" key="6">
    <source>
        <dbReference type="EMBL" id="QOU08773.1"/>
    </source>
</evidence>
<dbReference type="AlphaFoldDB" id="A0A7S6PSB4"/>
<dbReference type="CDD" id="cd00831">
    <property type="entry name" value="CHS_like"/>
    <property type="match status" value="1"/>
</dbReference>
<dbReference type="PANTHER" id="PTHR11877:SF57">
    <property type="entry name" value="CHALCONE SYNTHASE"/>
    <property type="match status" value="1"/>
</dbReference>
<reference evidence="6" key="1">
    <citation type="submission" date="2020-01" db="EMBL/GenBank/DDBJ databases">
        <authorList>
            <person name="Chen X."/>
            <person name="Wu L."/>
        </authorList>
    </citation>
    <scope>NUCLEOTIDE SEQUENCE</scope>
</reference>
<keyword evidence="3" id="KW-0808">Transferase</keyword>
<protein>
    <submittedName>
        <fullName evidence="6">CHS2</fullName>
    </submittedName>
</protein>
<dbReference type="FunFam" id="3.40.47.10:FF:000025">
    <property type="entry name" value="Chalcone synthase 2"/>
    <property type="match status" value="1"/>
</dbReference>
<dbReference type="Pfam" id="PF02797">
    <property type="entry name" value="Chal_sti_synt_C"/>
    <property type="match status" value="1"/>
</dbReference>
<dbReference type="GO" id="GO:0030639">
    <property type="term" value="P:polyketide biosynthetic process"/>
    <property type="evidence" value="ECO:0007669"/>
    <property type="project" value="TreeGrafter"/>
</dbReference>
<evidence type="ECO:0000256" key="1">
    <source>
        <dbReference type="ARBA" id="ARBA00005531"/>
    </source>
</evidence>
<evidence type="ECO:0000259" key="4">
    <source>
        <dbReference type="Pfam" id="PF00195"/>
    </source>
</evidence>
<evidence type="ECO:0000256" key="3">
    <source>
        <dbReference type="RuleBase" id="RU003633"/>
    </source>
</evidence>
<dbReference type="InterPro" id="IPR016039">
    <property type="entry name" value="Thiolase-like"/>
</dbReference>
<dbReference type="FunFam" id="3.40.47.10:FF:000014">
    <property type="entry name" value="Chalcone synthase 1"/>
    <property type="match status" value="1"/>
</dbReference>
<evidence type="ECO:0000256" key="2">
    <source>
        <dbReference type="PIRSR" id="PIRSR000451-1"/>
    </source>
</evidence>
<name>A0A7S6PSB4_TRISB</name>
<dbReference type="PIRSF" id="PIRSF000451">
    <property type="entry name" value="PKS_III"/>
    <property type="match status" value="1"/>
</dbReference>
<dbReference type="InterPro" id="IPR011141">
    <property type="entry name" value="Polyketide_synthase_type-III"/>
</dbReference>
<dbReference type="PANTHER" id="PTHR11877">
    <property type="entry name" value="HYDROXYMETHYLGLUTARYL-COA SYNTHASE"/>
    <property type="match status" value="1"/>
</dbReference>
<dbReference type="GO" id="GO:0016747">
    <property type="term" value="F:acyltransferase activity, transferring groups other than amino-acyl groups"/>
    <property type="evidence" value="ECO:0007669"/>
    <property type="project" value="InterPro"/>
</dbReference>
<comment type="similarity">
    <text evidence="1 3">Belongs to the thiolase-like superfamily. Chalcone/stilbene synthases family.</text>
</comment>